<keyword evidence="1" id="KW-0472">Membrane</keyword>
<dbReference type="PANTHER" id="PTHR40761:SF1">
    <property type="entry name" value="CONSERVED INTEGRAL MEMBRANE ALANINE VALINE AND LEUCINE RICH PROTEIN-RELATED"/>
    <property type="match status" value="1"/>
</dbReference>
<keyword evidence="1" id="KW-1133">Transmembrane helix</keyword>
<name>A0ABS4QKX9_9NOCA</name>
<reference evidence="2 3" key="1">
    <citation type="submission" date="2021-03" db="EMBL/GenBank/DDBJ databases">
        <title>Sequencing the genomes of 1000 actinobacteria strains.</title>
        <authorList>
            <person name="Klenk H.-P."/>
        </authorList>
    </citation>
    <scope>NUCLEOTIDE SEQUENCE [LARGE SCALE GENOMIC DNA]</scope>
    <source>
        <strain evidence="2 3">DSM 45516</strain>
    </source>
</reference>
<accession>A0ABS4QKX9</accession>
<feature type="transmembrane region" description="Helical" evidence="1">
    <location>
        <begin position="238"/>
        <end position="260"/>
    </location>
</feature>
<dbReference type="EMBL" id="JAGGMR010000001">
    <property type="protein sequence ID" value="MBP2192360.1"/>
    <property type="molecule type" value="Genomic_DNA"/>
</dbReference>
<protein>
    <submittedName>
        <fullName evidence="2">Drug/metabolite transporter (DMT)-like permease</fullName>
    </submittedName>
</protein>
<gene>
    <name evidence="2" type="ORF">BJ987_005261</name>
</gene>
<feature type="transmembrane region" description="Helical" evidence="1">
    <location>
        <begin position="300"/>
        <end position="321"/>
    </location>
</feature>
<feature type="transmembrane region" description="Helical" evidence="1">
    <location>
        <begin position="327"/>
        <end position="347"/>
    </location>
</feature>
<feature type="transmembrane region" description="Helical" evidence="1">
    <location>
        <begin position="150"/>
        <end position="167"/>
    </location>
</feature>
<feature type="transmembrane region" description="Helical" evidence="1">
    <location>
        <begin position="179"/>
        <end position="198"/>
    </location>
</feature>
<dbReference type="PANTHER" id="PTHR40761">
    <property type="entry name" value="CONSERVED INTEGRAL MEMBRANE ALANINE VALINE AND LEUCINE RICH PROTEIN-RELATED"/>
    <property type="match status" value="1"/>
</dbReference>
<feature type="transmembrane region" description="Helical" evidence="1">
    <location>
        <begin position="210"/>
        <end position="229"/>
    </location>
</feature>
<feature type="transmembrane region" description="Helical" evidence="1">
    <location>
        <begin position="82"/>
        <end position="101"/>
    </location>
</feature>
<feature type="transmembrane region" description="Helical" evidence="1">
    <location>
        <begin position="266"/>
        <end position="288"/>
    </location>
</feature>
<dbReference type="Proteomes" id="UP001519325">
    <property type="component" value="Unassembled WGS sequence"/>
</dbReference>
<keyword evidence="1" id="KW-0812">Transmembrane</keyword>
<evidence type="ECO:0000256" key="1">
    <source>
        <dbReference type="SAM" id="Phobius"/>
    </source>
</evidence>
<sequence length="356" mass="36969">MEASILELRTTDVAEHPRQQARGENSLDLPDSYDLLPIAVICALGSEQSASRHSTRTRRSRSSLITSAHRAVDTVPVPHHPLAAILCALVAALLFAVAAVAQQRAAAAVPEGASLLGSLVRNPRWWAAIIGDAGGYAMQVAALALGPVLLVQPILVSALVFALPLSARLNARRVSARTWGMALALVAALAGFLIIGDPTEGNPTAALSDWLWPLAILLGLIAIAVLAGLRSDPTRRALLFGAAGGSLYGLAAALTAGVAGQFSRGFLPLLVDWQTWALVAAGLVGLYLQQQAFHVGPLAASLPAVTITEPLAAAFLGLTVLDERLRTSGLGIIAIAVAVIVMCATTIRLSRTQAET</sequence>
<organism evidence="2 3">
    <name type="scientific">Nocardia goodfellowii</name>
    <dbReference type="NCBI Taxonomy" id="882446"/>
    <lineage>
        <taxon>Bacteria</taxon>
        <taxon>Bacillati</taxon>
        <taxon>Actinomycetota</taxon>
        <taxon>Actinomycetes</taxon>
        <taxon>Mycobacteriales</taxon>
        <taxon>Nocardiaceae</taxon>
        <taxon>Nocardia</taxon>
    </lineage>
</organism>
<dbReference type="NCBIfam" id="NF038012">
    <property type="entry name" value="DMT_1"/>
    <property type="match status" value="1"/>
</dbReference>
<evidence type="ECO:0000313" key="3">
    <source>
        <dbReference type="Proteomes" id="UP001519325"/>
    </source>
</evidence>
<comment type="caution">
    <text evidence="2">The sequence shown here is derived from an EMBL/GenBank/DDBJ whole genome shotgun (WGS) entry which is preliminary data.</text>
</comment>
<evidence type="ECO:0000313" key="2">
    <source>
        <dbReference type="EMBL" id="MBP2192360.1"/>
    </source>
</evidence>
<keyword evidence="3" id="KW-1185">Reference proteome</keyword>
<proteinExistence type="predicted"/>